<comment type="caution">
    <text evidence="1">The sequence shown here is derived from an EMBL/GenBank/DDBJ whole genome shotgun (WGS) entry which is preliminary data.</text>
</comment>
<dbReference type="Gene3D" id="1.25.40.20">
    <property type="entry name" value="Ankyrin repeat-containing domain"/>
    <property type="match status" value="1"/>
</dbReference>
<protein>
    <recommendedName>
        <fullName evidence="3">Ankyrin repeat protein</fullName>
    </recommendedName>
</protein>
<evidence type="ECO:0000313" key="1">
    <source>
        <dbReference type="EMBL" id="KAK0614346.1"/>
    </source>
</evidence>
<sequence>MQKNTMSLLLEYEANIEAKDKEGRTALCLAAETDFKVGIEMLVAKGAEVNIWYEFRVSSTVGCSQLLGRLLTSWLL</sequence>
<reference evidence="1" key="1">
    <citation type="submission" date="2023-06" db="EMBL/GenBank/DDBJ databases">
        <title>Genome-scale phylogeny and comparative genomics of the fungal order Sordariales.</title>
        <authorList>
            <consortium name="Lawrence Berkeley National Laboratory"/>
            <person name="Hensen N."/>
            <person name="Bonometti L."/>
            <person name="Westerberg I."/>
            <person name="Brannstrom I.O."/>
            <person name="Guillou S."/>
            <person name="Cros-Aarteil S."/>
            <person name="Calhoun S."/>
            <person name="Haridas S."/>
            <person name="Kuo A."/>
            <person name="Mondo S."/>
            <person name="Pangilinan J."/>
            <person name="Riley R."/>
            <person name="Labutti K."/>
            <person name="Andreopoulos B."/>
            <person name="Lipzen A."/>
            <person name="Chen C."/>
            <person name="Yanf M."/>
            <person name="Daum C."/>
            <person name="Ng V."/>
            <person name="Clum A."/>
            <person name="Steindorff A."/>
            <person name="Ohm R."/>
            <person name="Martin F."/>
            <person name="Silar P."/>
            <person name="Natvig D."/>
            <person name="Lalanne C."/>
            <person name="Gautier V."/>
            <person name="Ament-Velasquez S.L."/>
            <person name="Kruys A."/>
            <person name="Hutchinson M.I."/>
            <person name="Powell A.J."/>
            <person name="Barry K."/>
            <person name="Miller A.N."/>
            <person name="Grigoriev I.V."/>
            <person name="Debuchy R."/>
            <person name="Gladieux P."/>
            <person name="Thoren M.H."/>
            <person name="Johannesson H."/>
        </authorList>
    </citation>
    <scope>NUCLEOTIDE SEQUENCE</scope>
    <source>
        <strain evidence="1">CBS 606.72</strain>
    </source>
</reference>
<dbReference type="EMBL" id="JAULSU010000006">
    <property type="protein sequence ID" value="KAK0614346.1"/>
    <property type="molecule type" value="Genomic_DNA"/>
</dbReference>
<organism evidence="1 2">
    <name type="scientific">Immersiella caudata</name>
    <dbReference type="NCBI Taxonomy" id="314043"/>
    <lineage>
        <taxon>Eukaryota</taxon>
        <taxon>Fungi</taxon>
        <taxon>Dikarya</taxon>
        <taxon>Ascomycota</taxon>
        <taxon>Pezizomycotina</taxon>
        <taxon>Sordariomycetes</taxon>
        <taxon>Sordariomycetidae</taxon>
        <taxon>Sordariales</taxon>
        <taxon>Lasiosphaeriaceae</taxon>
        <taxon>Immersiella</taxon>
    </lineage>
</organism>
<dbReference type="AlphaFoldDB" id="A0AA40BUQ2"/>
<evidence type="ECO:0000313" key="2">
    <source>
        <dbReference type="Proteomes" id="UP001175000"/>
    </source>
</evidence>
<dbReference type="Proteomes" id="UP001175000">
    <property type="component" value="Unassembled WGS sequence"/>
</dbReference>
<name>A0AA40BUQ2_9PEZI</name>
<proteinExistence type="predicted"/>
<gene>
    <name evidence="1" type="ORF">B0T14DRAFT_528314</name>
</gene>
<dbReference type="SUPFAM" id="SSF48403">
    <property type="entry name" value="Ankyrin repeat"/>
    <property type="match status" value="1"/>
</dbReference>
<dbReference type="Pfam" id="PF12796">
    <property type="entry name" value="Ank_2"/>
    <property type="match status" value="1"/>
</dbReference>
<dbReference type="InterPro" id="IPR002110">
    <property type="entry name" value="Ankyrin_rpt"/>
</dbReference>
<keyword evidence="2" id="KW-1185">Reference proteome</keyword>
<evidence type="ECO:0008006" key="3">
    <source>
        <dbReference type="Google" id="ProtNLM"/>
    </source>
</evidence>
<accession>A0AA40BUQ2</accession>
<dbReference type="InterPro" id="IPR036770">
    <property type="entry name" value="Ankyrin_rpt-contain_sf"/>
</dbReference>